<evidence type="ECO:0000313" key="3">
    <source>
        <dbReference type="Proteomes" id="UP001418222"/>
    </source>
</evidence>
<evidence type="ECO:0000259" key="1">
    <source>
        <dbReference type="Pfam" id="PF24626"/>
    </source>
</evidence>
<dbReference type="PANTHER" id="PTHR46148">
    <property type="entry name" value="CHROMO DOMAIN-CONTAINING PROTEIN"/>
    <property type="match status" value="1"/>
</dbReference>
<evidence type="ECO:0000313" key="2">
    <source>
        <dbReference type="EMBL" id="KAK8957588.1"/>
    </source>
</evidence>
<dbReference type="PANTHER" id="PTHR46148:SF52">
    <property type="entry name" value="OS04G0603800 PROTEIN"/>
    <property type="match status" value="1"/>
</dbReference>
<name>A0AAP0GFU7_9ASPA</name>
<comment type="caution">
    <text evidence="2">The sequence shown here is derived from an EMBL/GenBank/DDBJ whole genome shotgun (WGS) entry which is preliminary data.</text>
</comment>
<feature type="domain" description="Tf2-1-like SH3-like" evidence="1">
    <location>
        <begin position="71"/>
        <end position="133"/>
    </location>
</feature>
<dbReference type="InterPro" id="IPR056924">
    <property type="entry name" value="SH3_Tf2-1"/>
</dbReference>
<organism evidence="2 3">
    <name type="scientific">Platanthera zijinensis</name>
    <dbReference type="NCBI Taxonomy" id="2320716"/>
    <lineage>
        <taxon>Eukaryota</taxon>
        <taxon>Viridiplantae</taxon>
        <taxon>Streptophyta</taxon>
        <taxon>Embryophyta</taxon>
        <taxon>Tracheophyta</taxon>
        <taxon>Spermatophyta</taxon>
        <taxon>Magnoliopsida</taxon>
        <taxon>Liliopsida</taxon>
        <taxon>Asparagales</taxon>
        <taxon>Orchidaceae</taxon>
        <taxon>Orchidoideae</taxon>
        <taxon>Orchideae</taxon>
        <taxon>Orchidinae</taxon>
        <taxon>Platanthera</taxon>
    </lineage>
</organism>
<keyword evidence="3" id="KW-1185">Reference proteome</keyword>
<proteinExistence type="predicted"/>
<dbReference type="Pfam" id="PF24626">
    <property type="entry name" value="SH3_Tf2-1"/>
    <property type="match status" value="1"/>
</dbReference>
<dbReference type="AlphaFoldDB" id="A0AAP0GFU7"/>
<dbReference type="Gene3D" id="2.40.50.40">
    <property type="match status" value="1"/>
</dbReference>
<gene>
    <name evidence="2" type="ORF">KSP39_PZI000338</name>
</gene>
<reference evidence="2 3" key="1">
    <citation type="journal article" date="2022" name="Nat. Plants">
        <title>Genomes of leafy and leafless Platanthera orchids illuminate the evolution of mycoheterotrophy.</title>
        <authorList>
            <person name="Li M.H."/>
            <person name="Liu K.W."/>
            <person name="Li Z."/>
            <person name="Lu H.C."/>
            <person name="Ye Q.L."/>
            <person name="Zhang D."/>
            <person name="Wang J.Y."/>
            <person name="Li Y.F."/>
            <person name="Zhong Z.M."/>
            <person name="Liu X."/>
            <person name="Yu X."/>
            <person name="Liu D.K."/>
            <person name="Tu X.D."/>
            <person name="Liu B."/>
            <person name="Hao Y."/>
            <person name="Liao X.Y."/>
            <person name="Jiang Y.T."/>
            <person name="Sun W.H."/>
            <person name="Chen J."/>
            <person name="Chen Y.Q."/>
            <person name="Ai Y."/>
            <person name="Zhai J.W."/>
            <person name="Wu S.S."/>
            <person name="Zhou Z."/>
            <person name="Hsiao Y.Y."/>
            <person name="Wu W.L."/>
            <person name="Chen Y.Y."/>
            <person name="Lin Y.F."/>
            <person name="Hsu J.L."/>
            <person name="Li C.Y."/>
            <person name="Wang Z.W."/>
            <person name="Zhao X."/>
            <person name="Zhong W.Y."/>
            <person name="Ma X.K."/>
            <person name="Ma L."/>
            <person name="Huang J."/>
            <person name="Chen G.Z."/>
            <person name="Huang M.Z."/>
            <person name="Huang L."/>
            <person name="Peng D.H."/>
            <person name="Luo Y.B."/>
            <person name="Zou S.Q."/>
            <person name="Chen S.P."/>
            <person name="Lan S."/>
            <person name="Tsai W.C."/>
            <person name="Van de Peer Y."/>
            <person name="Liu Z.J."/>
        </authorList>
    </citation>
    <scope>NUCLEOTIDE SEQUENCE [LARGE SCALE GENOMIC DNA]</scope>
    <source>
        <strain evidence="2">Lor287</strain>
    </source>
</reference>
<dbReference type="EMBL" id="JBBWWQ010000001">
    <property type="protein sequence ID" value="KAK8957588.1"/>
    <property type="molecule type" value="Genomic_DNA"/>
</dbReference>
<sequence length="229" mass="26676">MTPFEAMFDRRPPAIVCYYNNNNTIQAVQAELSDRDKLLKQLRLNLQRAQHRIQATTNKKRTPIQLTEGVLVLLKLHPYKQLSLKQRKSARFNLKYYGPFKIIQQINPVAYKLQLPEYSRIHPVFHVSLLKSYYKSYEHIVHHLPPLDANNTPIHEILAVLDERFIWRQNKQVHQALIQWEGLAPEDNSWEDVDSLPNQVRLSLSLQKNAHTLPFDAGTKDGSTQHTGN</sequence>
<protein>
    <recommendedName>
        <fullName evidence="1">Tf2-1-like SH3-like domain-containing protein</fullName>
    </recommendedName>
</protein>
<dbReference type="SUPFAM" id="SSF54160">
    <property type="entry name" value="Chromo domain-like"/>
    <property type="match status" value="1"/>
</dbReference>
<dbReference type="Proteomes" id="UP001418222">
    <property type="component" value="Unassembled WGS sequence"/>
</dbReference>
<dbReference type="InterPro" id="IPR016197">
    <property type="entry name" value="Chromo-like_dom_sf"/>
</dbReference>
<accession>A0AAP0GFU7</accession>